<dbReference type="PROSITE" id="PS50280">
    <property type="entry name" value="SET"/>
    <property type="match status" value="1"/>
</dbReference>
<dbReference type="InterPro" id="IPR001214">
    <property type="entry name" value="SET_dom"/>
</dbReference>
<evidence type="ECO:0000313" key="3">
    <source>
        <dbReference type="EMBL" id="KAL2042800.1"/>
    </source>
</evidence>
<evidence type="ECO:0000256" key="1">
    <source>
        <dbReference type="SAM" id="MobiDB-lite"/>
    </source>
</evidence>
<name>A0ABR4AAK3_9LECA</name>
<dbReference type="InterPro" id="IPR046341">
    <property type="entry name" value="SET_dom_sf"/>
</dbReference>
<feature type="region of interest" description="Disordered" evidence="1">
    <location>
        <begin position="1"/>
        <end position="102"/>
    </location>
</feature>
<dbReference type="EMBL" id="JBEFKJ010000013">
    <property type="protein sequence ID" value="KAL2042800.1"/>
    <property type="molecule type" value="Genomic_DNA"/>
</dbReference>
<feature type="compositionally biased region" description="Basic and acidic residues" evidence="1">
    <location>
        <begin position="81"/>
        <end position="97"/>
    </location>
</feature>
<accession>A0ABR4AAK3</accession>
<proteinExistence type="predicted"/>
<keyword evidence="4" id="KW-1185">Reference proteome</keyword>
<comment type="caution">
    <text evidence="3">The sequence shown here is derived from an EMBL/GenBank/DDBJ whole genome shotgun (WGS) entry which is preliminary data.</text>
</comment>
<dbReference type="PANTHER" id="PTHR47332">
    <property type="entry name" value="SET DOMAIN-CONTAINING PROTEIN 5"/>
    <property type="match status" value="1"/>
</dbReference>
<reference evidence="3 4" key="1">
    <citation type="submission" date="2024-09" db="EMBL/GenBank/DDBJ databases">
        <title>Rethinking Asexuality: The Enigmatic Case of Functional Sexual Genes in Lepraria (Stereocaulaceae).</title>
        <authorList>
            <person name="Doellman M."/>
            <person name="Sun Y."/>
            <person name="Barcenas-Pena A."/>
            <person name="Lumbsch H.T."/>
            <person name="Grewe F."/>
        </authorList>
    </citation>
    <scope>NUCLEOTIDE SEQUENCE [LARGE SCALE GENOMIC DNA]</scope>
    <source>
        <strain evidence="3 4">Mercado 3170</strain>
    </source>
</reference>
<dbReference type="Pfam" id="PF00856">
    <property type="entry name" value="SET"/>
    <property type="match status" value="1"/>
</dbReference>
<feature type="compositionally biased region" description="Basic residues" evidence="1">
    <location>
        <begin position="36"/>
        <end position="53"/>
    </location>
</feature>
<feature type="compositionally biased region" description="Polar residues" evidence="1">
    <location>
        <begin position="168"/>
        <end position="182"/>
    </location>
</feature>
<organism evidence="3 4">
    <name type="scientific">Stereocaulon virgatum</name>
    <dbReference type="NCBI Taxonomy" id="373712"/>
    <lineage>
        <taxon>Eukaryota</taxon>
        <taxon>Fungi</taxon>
        <taxon>Dikarya</taxon>
        <taxon>Ascomycota</taxon>
        <taxon>Pezizomycotina</taxon>
        <taxon>Lecanoromycetes</taxon>
        <taxon>OSLEUM clade</taxon>
        <taxon>Lecanoromycetidae</taxon>
        <taxon>Lecanorales</taxon>
        <taxon>Lecanorineae</taxon>
        <taxon>Stereocaulaceae</taxon>
        <taxon>Stereocaulon</taxon>
    </lineage>
</organism>
<dbReference type="SUPFAM" id="SSF82199">
    <property type="entry name" value="SET domain"/>
    <property type="match status" value="1"/>
</dbReference>
<dbReference type="InterPro" id="IPR053185">
    <property type="entry name" value="SET_domain_protein"/>
</dbReference>
<dbReference type="PANTHER" id="PTHR47332:SF4">
    <property type="entry name" value="SET DOMAIN-CONTAINING PROTEIN 5"/>
    <property type="match status" value="1"/>
</dbReference>
<sequence>MATEIETITATPSVSTTGCVYSPTPLRQTSPTARQGGKRKNHHGGKKNKKKPGTKTQPQTGNDTENNDNLAEIVGSSWTKPAKEQKSTVEKKEHIEKANGQPGAALEPIEFVSAKAGGGAAIDRQSKMFSRLAVIEALELKLEAGCDEAVGIAGKDSLVNCWENDATEASGQETQDVANKSTFTHEDKSVSSDLEQGYAKDCFSNSPDQHKFDTGKEEVASRVWEYTTIAAGQDFDVKETVVTTAKEEDRGDTATIGLSNHDVNEDNEELEKDNTSSKAVDYDKDIVANHGAAASQGIPSTSKQDCACVTTNETIGIDAPRDTGTTVTQFFTQAEAEDAATAAAEKAEDSDSTVTPYRYTVREHVPPTTDVPPTTAEKKINAVLETSCLAPKDVEVEDHGSVVEASIMACAEAAISPKPDLPLPNKLYEIKIVTNKGIGMFATHFIPRGTRILREPPLLLLEKCHGEEIYHVPLKFQQLSPTAQASYLSLAATTNAERDPGRLEWLQILSATSIHAELDLSMDIRQRILQIFETNSFSADAGSAIVYEASRMNHSCTPNVYHNWNAALGERGELTVHAIRDILPGEEILTSYINICAYQFARQEQLNRYGFQCDCAACDMQTQFGRDSEERRRRLCVVNRKVVERCLWPGRSEMGDDGGTLDAVVEIIELLRAEGVVHMELTRHYRLAYPITAMLGNFAQACIWAEKAVELTRICTGTDYASYAQDEENLRMLVERARSDEMMGL</sequence>
<feature type="domain" description="SET" evidence="2">
    <location>
        <begin position="425"/>
        <end position="593"/>
    </location>
</feature>
<evidence type="ECO:0000313" key="4">
    <source>
        <dbReference type="Proteomes" id="UP001590950"/>
    </source>
</evidence>
<dbReference type="CDD" id="cd20071">
    <property type="entry name" value="SET_SMYD"/>
    <property type="match status" value="1"/>
</dbReference>
<protein>
    <recommendedName>
        <fullName evidence="2">SET domain-containing protein</fullName>
    </recommendedName>
</protein>
<dbReference type="Gene3D" id="2.170.270.10">
    <property type="entry name" value="SET domain"/>
    <property type="match status" value="1"/>
</dbReference>
<feature type="region of interest" description="Disordered" evidence="1">
    <location>
        <begin position="168"/>
        <end position="192"/>
    </location>
</feature>
<dbReference type="SMART" id="SM00317">
    <property type="entry name" value="SET"/>
    <property type="match status" value="1"/>
</dbReference>
<dbReference type="Proteomes" id="UP001590950">
    <property type="component" value="Unassembled WGS sequence"/>
</dbReference>
<feature type="region of interest" description="Disordered" evidence="1">
    <location>
        <begin position="246"/>
        <end position="277"/>
    </location>
</feature>
<evidence type="ECO:0000259" key="2">
    <source>
        <dbReference type="PROSITE" id="PS50280"/>
    </source>
</evidence>
<gene>
    <name evidence="3" type="ORF">N7G274_004559</name>
</gene>
<feature type="compositionally biased region" description="Polar residues" evidence="1">
    <location>
        <begin position="1"/>
        <end position="33"/>
    </location>
</feature>